<dbReference type="Proteomes" id="UP000660554">
    <property type="component" value="Unassembled WGS sequence"/>
</dbReference>
<evidence type="ECO:0008006" key="4">
    <source>
        <dbReference type="Google" id="ProtNLM"/>
    </source>
</evidence>
<evidence type="ECO:0000256" key="1">
    <source>
        <dbReference type="SAM" id="MobiDB-lite"/>
    </source>
</evidence>
<evidence type="ECO:0000313" key="2">
    <source>
        <dbReference type="EMBL" id="GHI15145.1"/>
    </source>
</evidence>
<organism evidence="2 3">
    <name type="scientific">Streptomyces virginiae</name>
    <name type="common">Streptomyces cinnamonensis</name>
    <dbReference type="NCBI Taxonomy" id="1961"/>
    <lineage>
        <taxon>Bacteria</taxon>
        <taxon>Bacillati</taxon>
        <taxon>Actinomycetota</taxon>
        <taxon>Actinomycetes</taxon>
        <taxon>Kitasatosporales</taxon>
        <taxon>Streptomycetaceae</taxon>
        <taxon>Streptomyces</taxon>
    </lineage>
</organism>
<reference evidence="3" key="1">
    <citation type="submission" date="2020-09" db="EMBL/GenBank/DDBJ databases">
        <title>Whole genome shotgun sequence of Streptomyces cinnamonensis NBRC 15873.</title>
        <authorList>
            <person name="Komaki H."/>
            <person name="Tamura T."/>
        </authorList>
    </citation>
    <scope>NUCLEOTIDE SEQUENCE [LARGE SCALE GENOMIC DNA]</scope>
    <source>
        <strain evidence="3">NBRC 15873</strain>
    </source>
</reference>
<accession>A0ABQ3NQS7</accession>
<comment type="caution">
    <text evidence="2">The sequence shown here is derived from an EMBL/GenBank/DDBJ whole genome shotgun (WGS) entry which is preliminary data.</text>
</comment>
<protein>
    <recommendedName>
        <fullName evidence="4">Transposase</fullName>
    </recommendedName>
</protein>
<evidence type="ECO:0000313" key="3">
    <source>
        <dbReference type="Proteomes" id="UP000660554"/>
    </source>
</evidence>
<dbReference type="EMBL" id="BNDV01000010">
    <property type="protein sequence ID" value="GHI15145.1"/>
    <property type="molecule type" value="Genomic_DNA"/>
</dbReference>
<feature type="region of interest" description="Disordered" evidence="1">
    <location>
        <begin position="19"/>
        <end position="44"/>
    </location>
</feature>
<name>A0ABQ3NQS7_STRVG</name>
<sequence>MPMQAPFPSEVGTMQRIRIQSRQKQPHKLAPLDLRTPSGRPLPY</sequence>
<gene>
    <name evidence="2" type="ORF">Scinn_46080</name>
</gene>
<proteinExistence type="predicted"/>
<keyword evidence="3" id="KW-1185">Reference proteome</keyword>